<dbReference type="InterPro" id="IPR006620">
    <property type="entry name" value="Pro_4_hyd_alph"/>
</dbReference>
<dbReference type="RefSeq" id="WP_124144114.1">
    <property type="nucleotide sequence ID" value="NZ_CAWOKI010000386.1"/>
</dbReference>
<sequence length="304" mass="34735">MYTESSARNNNINNNIVPVERVNKLLFQSIDTLEEILKNQQLPAQERATVALKILEMTGILSQTNPRSPSTLISDAQQQINQLNTDNLTRNISAYTPKIAQVKSTFLPAVHVELQNFLSPEENQKAIEIAIQKRDQYIESTTTTKADRYRQSYVLFSQYFPELSTLIQSKILQTLPEVLAQLNFRPFEISEIEAQLTAHNDGCYYKIHNDAGSEKTASREITYVYYFYQEPKAFSGGELRIYDTELKAGGAITHENFQTITPANNSIIFFNSRCRHEVMPVVCPSKAFEHSRFTVNGWIRRLVA</sequence>
<dbReference type="GO" id="GO:0005506">
    <property type="term" value="F:iron ion binding"/>
    <property type="evidence" value="ECO:0007669"/>
    <property type="project" value="InterPro"/>
</dbReference>
<dbReference type="GO" id="GO:0031418">
    <property type="term" value="F:L-ascorbic acid binding"/>
    <property type="evidence" value="ECO:0007669"/>
    <property type="project" value="UniProtKB-KW"/>
</dbReference>
<feature type="domain" description="Fe2OG dioxygenase" evidence="7">
    <location>
        <begin position="174"/>
        <end position="301"/>
    </location>
</feature>
<dbReference type="Pfam" id="PF13640">
    <property type="entry name" value="2OG-FeII_Oxy_3"/>
    <property type="match status" value="1"/>
</dbReference>
<keyword evidence="9" id="KW-1185">Reference proteome</keyword>
<evidence type="ECO:0000259" key="7">
    <source>
        <dbReference type="PROSITE" id="PS51471"/>
    </source>
</evidence>
<dbReference type="OrthoDB" id="8926796at2"/>
<keyword evidence="6" id="KW-0408">Iron</keyword>
<keyword evidence="3" id="KW-0847">Vitamin C</keyword>
<gene>
    <name evidence="8" type="ORF">D5R40_21350</name>
</gene>
<dbReference type="PANTHER" id="PTHR12907">
    <property type="entry name" value="EGL NINE HOMOLOG-RELATED"/>
    <property type="match status" value="1"/>
</dbReference>
<keyword evidence="5" id="KW-0560">Oxidoreductase</keyword>
<dbReference type="GO" id="GO:0016705">
    <property type="term" value="F:oxidoreductase activity, acting on paired donors, with incorporation or reduction of molecular oxygen"/>
    <property type="evidence" value="ECO:0007669"/>
    <property type="project" value="InterPro"/>
</dbReference>
<dbReference type="PROSITE" id="PS51471">
    <property type="entry name" value="FE2OG_OXY"/>
    <property type="match status" value="1"/>
</dbReference>
<evidence type="ECO:0000313" key="8">
    <source>
        <dbReference type="EMBL" id="RQH33496.1"/>
    </source>
</evidence>
<keyword evidence="4" id="KW-0223">Dioxygenase</keyword>
<evidence type="ECO:0000256" key="3">
    <source>
        <dbReference type="ARBA" id="ARBA00022896"/>
    </source>
</evidence>
<evidence type="ECO:0000256" key="1">
    <source>
        <dbReference type="ARBA" id="ARBA00001961"/>
    </source>
</evidence>
<dbReference type="InterPro" id="IPR044862">
    <property type="entry name" value="Pro_4_hyd_alph_FE2OG_OXY"/>
</dbReference>
<keyword evidence="2" id="KW-0479">Metal-binding</keyword>
<comment type="cofactor">
    <cofactor evidence="1">
        <name>L-ascorbate</name>
        <dbReference type="ChEBI" id="CHEBI:38290"/>
    </cofactor>
</comment>
<comment type="caution">
    <text evidence="8">The sequence shown here is derived from an EMBL/GenBank/DDBJ whole genome shotgun (WGS) entry which is preliminary data.</text>
</comment>
<name>A0A3N6NVJ3_9CYAN</name>
<evidence type="ECO:0000256" key="4">
    <source>
        <dbReference type="ARBA" id="ARBA00022964"/>
    </source>
</evidence>
<dbReference type="AlphaFoldDB" id="A0A3N6NVJ3"/>
<dbReference type="PANTHER" id="PTHR12907:SF26">
    <property type="entry name" value="HIF PROLYL HYDROXYLASE, ISOFORM C"/>
    <property type="match status" value="1"/>
</dbReference>
<evidence type="ECO:0000256" key="5">
    <source>
        <dbReference type="ARBA" id="ARBA00023002"/>
    </source>
</evidence>
<dbReference type="SMART" id="SM00702">
    <property type="entry name" value="P4Hc"/>
    <property type="match status" value="1"/>
</dbReference>
<evidence type="ECO:0000256" key="2">
    <source>
        <dbReference type="ARBA" id="ARBA00022723"/>
    </source>
</evidence>
<accession>A0A3N6NVJ3</accession>
<dbReference type="InterPro" id="IPR005123">
    <property type="entry name" value="Oxoglu/Fe-dep_dioxygenase_dom"/>
</dbReference>
<reference evidence="8 9" key="1">
    <citation type="journal article" date="2018" name="ACS Chem. Biol.">
        <title>Ketoreductase domain dysfunction expands chemodiversity: malyngamide biosynthesis in the cyanobacterium Okeania hirsuta.</title>
        <authorList>
            <person name="Moss N.A."/>
            <person name="Leao T."/>
            <person name="Rankin M."/>
            <person name="McCullough T.M."/>
            <person name="Qu P."/>
            <person name="Korobeynikov A."/>
            <person name="Smith J.L."/>
            <person name="Gerwick L."/>
            <person name="Gerwick W.H."/>
        </authorList>
    </citation>
    <scope>NUCLEOTIDE SEQUENCE [LARGE SCALE GENOMIC DNA]</scope>
    <source>
        <strain evidence="8 9">PAB10Feb10-1</strain>
    </source>
</reference>
<evidence type="ECO:0000313" key="9">
    <source>
        <dbReference type="Proteomes" id="UP000269154"/>
    </source>
</evidence>
<organism evidence="8 9">
    <name type="scientific">Okeania hirsuta</name>
    <dbReference type="NCBI Taxonomy" id="1458930"/>
    <lineage>
        <taxon>Bacteria</taxon>
        <taxon>Bacillati</taxon>
        <taxon>Cyanobacteriota</taxon>
        <taxon>Cyanophyceae</taxon>
        <taxon>Oscillatoriophycideae</taxon>
        <taxon>Oscillatoriales</taxon>
        <taxon>Microcoleaceae</taxon>
        <taxon>Okeania</taxon>
    </lineage>
</organism>
<evidence type="ECO:0000256" key="6">
    <source>
        <dbReference type="ARBA" id="ARBA00023004"/>
    </source>
</evidence>
<dbReference type="EMBL" id="RCBY01000142">
    <property type="protein sequence ID" value="RQH33496.1"/>
    <property type="molecule type" value="Genomic_DNA"/>
</dbReference>
<proteinExistence type="predicted"/>
<dbReference type="InterPro" id="IPR051559">
    <property type="entry name" value="HIF_prolyl_hydroxylases"/>
</dbReference>
<dbReference type="Proteomes" id="UP000269154">
    <property type="component" value="Unassembled WGS sequence"/>
</dbReference>
<dbReference type="Gene3D" id="2.60.120.620">
    <property type="entry name" value="q2cbj1_9rhob like domain"/>
    <property type="match status" value="1"/>
</dbReference>
<dbReference type="GO" id="GO:0051213">
    <property type="term" value="F:dioxygenase activity"/>
    <property type="evidence" value="ECO:0007669"/>
    <property type="project" value="UniProtKB-KW"/>
</dbReference>
<protein>
    <submittedName>
        <fullName evidence="8">Hydroxylase</fullName>
    </submittedName>
</protein>